<comment type="caution">
    <text evidence="7">The sequence shown here is derived from an EMBL/GenBank/DDBJ whole genome shotgun (WGS) entry which is preliminary data.</text>
</comment>
<evidence type="ECO:0000313" key="7">
    <source>
        <dbReference type="EMBL" id="RNJ51451.1"/>
    </source>
</evidence>
<dbReference type="GO" id="GO:0006355">
    <property type="term" value="P:regulation of DNA-templated transcription"/>
    <property type="evidence" value="ECO:0007669"/>
    <property type="project" value="InterPro"/>
</dbReference>
<evidence type="ECO:0000256" key="2">
    <source>
        <dbReference type="ARBA" id="ARBA00022649"/>
    </source>
</evidence>
<dbReference type="Gene3D" id="1.20.5.780">
    <property type="entry name" value="Single helix bin"/>
    <property type="match status" value="1"/>
</dbReference>
<keyword evidence="3" id="KW-0805">Transcription regulation</keyword>
<dbReference type="InterPro" id="IPR010985">
    <property type="entry name" value="Ribbon_hlx_hlx"/>
</dbReference>
<sequence length="92" mass="10469">MAANPDAKRETLNLRVKPEDRELIARAATLLGKTRTDFLLDAGRRAAQDALLDRTLFNVSPEDYARFVERLDASPAPNEKLRRMMTTKAPWE</sequence>
<dbReference type="SUPFAM" id="SSF47598">
    <property type="entry name" value="Ribbon-helix-helix"/>
    <property type="match status" value="1"/>
</dbReference>
<gene>
    <name evidence="7" type="ORF">D1O30_01925</name>
</gene>
<keyword evidence="8" id="KW-1185">Reference proteome</keyword>
<keyword evidence="5" id="KW-0804">Transcription</keyword>
<organism evidence="7 8">
    <name type="scientific">Methylocystis hirsuta</name>
    <dbReference type="NCBI Taxonomy" id="369798"/>
    <lineage>
        <taxon>Bacteria</taxon>
        <taxon>Pseudomonadati</taxon>
        <taxon>Pseudomonadota</taxon>
        <taxon>Alphaproteobacteria</taxon>
        <taxon>Hyphomicrobiales</taxon>
        <taxon>Methylocystaceae</taxon>
        <taxon>Methylocystis</taxon>
    </lineage>
</organism>
<dbReference type="PANTHER" id="PTHR35401">
    <property type="entry name" value="COPG FAMILY HELIX-TURN-HELIX PROTEIN-RELATED-RELATED"/>
    <property type="match status" value="1"/>
</dbReference>
<evidence type="ECO:0000256" key="3">
    <source>
        <dbReference type="ARBA" id="ARBA00023015"/>
    </source>
</evidence>
<comment type="similarity">
    <text evidence="6">Belongs to the TacA antitoxin family.</text>
</comment>
<evidence type="ECO:0000256" key="4">
    <source>
        <dbReference type="ARBA" id="ARBA00023125"/>
    </source>
</evidence>
<dbReference type="Pfam" id="PF08681">
    <property type="entry name" value="TacA1"/>
    <property type="match status" value="1"/>
</dbReference>
<keyword evidence="2" id="KW-1277">Toxin-antitoxin system</keyword>
<evidence type="ECO:0000313" key="8">
    <source>
        <dbReference type="Proteomes" id="UP000268623"/>
    </source>
</evidence>
<proteinExistence type="inferred from homology"/>
<evidence type="ECO:0000256" key="1">
    <source>
        <dbReference type="ARBA" id="ARBA00022491"/>
    </source>
</evidence>
<name>A0A3M9XTV7_9HYPH</name>
<protein>
    <submittedName>
        <fullName evidence="7">DUF1778 domain-containing protein</fullName>
    </submittedName>
</protein>
<dbReference type="RefSeq" id="WP_123177317.1">
    <property type="nucleotide sequence ID" value="NZ_QWDD01000001.1"/>
</dbReference>
<evidence type="ECO:0000256" key="5">
    <source>
        <dbReference type="ARBA" id="ARBA00023163"/>
    </source>
</evidence>
<dbReference type="EMBL" id="QWDD01000001">
    <property type="protein sequence ID" value="RNJ51451.1"/>
    <property type="molecule type" value="Genomic_DNA"/>
</dbReference>
<reference evidence="7 8" key="1">
    <citation type="submission" date="2018-08" db="EMBL/GenBank/DDBJ databases">
        <title>Genome sequence of Methylocystis hirsuta CSC1, a methanotroph able to accumulate PHAs.</title>
        <authorList>
            <person name="Bordel S."/>
            <person name="Rodriguez E."/>
            <person name="Gancedo J."/>
            <person name="Munoz R."/>
        </authorList>
    </citation>
    <scope>NUCLEOTIDE SEQUENCE [LARGE SCALE GENOMIC DNA]</scope>
    <source>
        <strain evidence="7 8">CSC1</strain>
    </source>
</reference>
<keyword evidence="1" id="KW-0678">Repressor</keyword>
<dbReference type="PANTHER" id="PTHR35401:SF1">
    <property type="entry name" value="CYTOPLASMIC PROTEIN"/>
    <property type="match status" value="1"/>
</dbReference>
<accession>A0A3M9XTV7</accession>
<dbReference type="Proteomes" id="UP000268623">
    <property type="component" value="Unassembled WGS sequence"/>
</dbReference>
<dbReference type="AlphaFoldDB" id="A0A3M9XTV7"/>
<dbReference type="GO" id="GO:0003677">
    <property type="term" value="F:DNA binding"/>
    <property type="evidence" value="ECO:0007669"/>
    <property type="project" value="UniProtKB-KW"/>
</dbReference>
<dbReference type="InterPro" id="IPR014795">
    <property type="entry name" value="TacA_1-like"/>
</dbReference>
<evidence type="ECO:0000256" key="6">
    <source>
        <dbReference type="ARBA" id="ARBA00049988"/>
    </source>
</evidence>
<keyword evidence="4" id="KW-0238">DNA-binding</keyword>
<dbReference type="OrthoDB" id="559702at2"/>